<comment type="catalytic activity">
    <reaction evidence="7 8">
        <text>5-phospho-alpha-D-ribose 1-diphosphate + nicotinate + ATP + H2O = nicotinate beta-D-ribonucleotide + ADP + phosphate + diphosphate</text>
        <dbReference type="Rhea" id="RHEA:36163"/>
        <dbReference type="ChEBI" id="CHEBI:15377"/>
        <dbReference type="ChEBI" id="CHEBI:30616"/>
        <dbReference type="ChEBI" id="CHEBI:32544"/>
        <dbReference type="ChEBI" id="CHEBI:33019"/>
        <dbReference type="ChEBI" id="CHEBI:43474"/>
        <dbReference type="ChEBI" id="CHEBI:57502"/>
        <dbReference type="ChEBI" id="CHEBI:58017"/>
        <dbReference type="ChEBI" id="CHEBI:456216"/>
        <dbReference type="EC" id="6.3.4.21"/>
    </reaction>
</comment>
<evidence type="ECO:0000313" key="11">
    <source>
        <dbReference type="EMBL" id="MBB4117940.1"/>
    </source>
</evidence>
<dbReference type="HAMAP" id="MF_00570">
    <property type="entry name" value="NAPRTase"/>
    <property type="match status" value="1"/>
</dbReference>
<dbReference type="InterPro" id="IPR006406">
    <property type="entry name" value="Nic_PRibTrfase"/>
</dbReference>
<feature type="domain" description="Nicotinate/nicotinamide phosphoribosyltransferase" evidence="9">
    <location>
        <begin position="159"/>
        <end position="374"/>
    </location>
</feature>
<keyword evidence="12" id="KW-1185">Reference proteome</keyword>
<evidence type="ECO:0000259" key="10">
    <source>
        <dbReference type="Pfam" id="PF17767"/>
    </source>
</evidence>
<keyword evidence="4 7" id="KW-0597">Phosphoprotein</keyword>
<reference evidence="11 12" key="1">
    <citation type="submission" date="2020-08" db="EMBL/GenBank/DDBJ databases">
        <title>Genomic Encyclopedia of Type Strains, Phase IV (KMG-IV): sequencing the most valuable type-strain genomes for metagenomic binning, comparative biology and taxonomic classification.</title>
        <authorList>
            <person name="Goeker M."/>
        </authorList>
    </citation>
    <scope>NUCLEOTIDE SEQUENCE [LARGE SCALE GENOMIC DNA]</scope>
    <source>
        <strain evidence="11 12">DSM 29568</strain>
    </source>
</reference>
<evidence type="ECO:0000256" key="6">
    <source>
        <dbReference type="ARBA" id="ARBA00022642"/>
    </source>
</evidence>
<dbReference type="Pfam" id="PF17767">
    <property type="entry name" value="NAPRTase_N"/>
    <property type="match status" value="1"/>
</dbReference>
<comment type="PTM">
    <text evidence="7 8">Transiently phosphorylated on a His residue during the reaction cycle. Phosphorylation strongly increases the affinity for substrates and increases the rate of nicotinate D-ribonucleotide production. Dephosphorylation regenerates the low-affinity form of the enzyme, leading to product release.</text>
</comment>
<dbReference type="PIRSF" id="PIRSF000484">
    <property type="entry name" value="NAPRT"/>
    <property type="match status" value="1"/>
</dbReference>
<dbReference type="EC" id="6.3.4.21" evidence="3 7"/>
<comment type="caution">
    <text evidence="11">The sequence shown here is derived from an EMBL/GenBank/DDBJ whole genome shotgun (WGS) entry which is preliminary data.</text>
</comment>
<dbReference type="EMBL" id="JACIFO010000001">
    <property type="protein sequence ID" value="MBB4117940.1"/>
    <property type="molecule type" value="Genomic_DNA"/>
</dbReference>
<feature type="modified residue" description="Phosphohistidine; by autocatalysis" evidence="7">
    <location>
        <position position="210"/>
    </location>
</feature>
<dbReference type="SUPFAM" id="SSF54675">
    <property type="entry name" value="Nicotinate/Quinolinate PRTase N-terminal domain-like"/>
    <property type="match status" value="1"/>
</dbReference>
<dbReference type="Pfam" id="PF04095">
    <property type="entry name" value="NAPRTase"/>
    <property type="match status" value="1"/>
</dbReference>
<dbReference type="GO" id="GO:0016757">
    <property type="term" value="F:glycosyltransferase activity"/>
    <property type="evidence" value="ECO:0007669"/>
    <property type="project" value="UniProtKB-KW"/>
</dbReference>
<evidence type="ECO:0000256" key="3">
    <source>
        <dbReference type="ARBA" id="ARBA00013236"/>
    </source>
</evidence>
<gene>
    <name evidence="7" type="primary">pncB</name>
    <name evidence="11" type="ORF">GGR32_000212</name>
</gene>
<keyword evidence="5 7" id="KW-0436">Ligase</keyword>
<evidence type="ECO:0000259" key="9">
    <source>
        <dbReference type="Pfam" id="PF04095"/>
    </source>
</evidence>
<comment type="function">
    <text evidence="7 8">Catalyzes the synthesis of beta-nicotinate D-ribonucleotide from nicotinate and 5-phospho-D-ribose 1-phosphate at the expense of ATP.</text>
</comment>
<dbReference type="GO" id="GO:0034355">
    <property type="term" value="P:NAD+ biosynthetic process via the salvage pathway"/>
    <property type="evidence" value="ECO:0007669"/>
    <property type="project" value="TreeGrafter"/>
</dbReference>
<name>A0A840ELS4_9FLAO</name>
<sequence length="388" mass="44549">MIIKYFTDNDLYKFSVMYAIQRLYPWSYVKYEFINRGDTCFPEGFAARLKEELVNMESLKMTREEKRFMEKKCYFFDPVFIDFLEGYRYDSSEVSVSLSEEGELSISIEGYWYRTVLWEVPLMAIISELYFQMTATTPTDIEARAIPKAKKLAEIGADYSEFGTRRRFSFEVQDRVISCLKSNSGQFFKGTSNLYLAMRHNTTPIGTMPHEWFMYHGALYGYRAANMKALEAWVEVFGGSLGITLTDTYTTDSFFESFSLKQAKLFDGLRCDSGDPIAFIDKTLDFYKQNRIETESKTVVFSDSLNLEAVKRIKNHVSNRLHDTYGIGTFFSNDVGATPLNMVIKLTNVKSSPKGEFHQAVKLSDVMGKNTGNHKEIAIAKMTLGLDD</sequence>
<dbReference type="Proteomes" id="UP000553034">
    <property type="component" value="Unassembled WGS sequence"/>
</dbReference>
<dbReference type="InterPro" id="IPR007229">
    <property type="entry name" value="Nic_PRibTrfase-Fam"/>
</dbReference>
<dbReference type="AlphaFoldDB" id="A0A840ELS4"/>
<evidence type="ECO:0000256" key="4">
    <source>
        <dbReference type="ARBA" id="ARBA00022553"/>
    </source>
</evidence>
<accession>A0A840ELS4</accession>
<keyword evidence="6 7" id="KW-0662">Pyridine nucleotide biosynthesis</keyword>
<dbReference type="SUPFAM" id="SSF51690">
    <property type="entry name" value="Nicotinate/Quinolinate PRTase C-terminal domain-like"/>
    <property type="match status" value="1"/>
</dbReference>
<evidence type="ECO:0000256" key="1">
    <source>
        <dbReference type="ARBA" id="ARBA00004952"/>
    </source>
</evidence>
<dbReference type="InterPro" id="IPR036068">
    <property type="entry name" value="Nicotinate_pribotase-like_C"/>
</dbReference>
<dbReference type="GO" id="GO:0004516">
    <property type="term" value="F:nicotinate phosphoribosyltransferase activity"/>
    <property type="evidence" value="ECO:0007669"/>
    <property type="project" value="UniProtKB-UniRule"/>
</dbReference>
<evidence type="ECO:0000256" key="8">
    <source>
        <dbReference type="RuleBase" id="RU003838"/>
    </source>
</evidence>
<dbReference type="InterPro" id="IPR041525">
    <property type="entry name" value="N/Namide_PRibTrfase"/>
</dbReference>
<dbReference type="GO" id="GO:0005829">
    <property type="term" value="C:cytosol"/>
    <property type="evidence" value="ECO:0007669"/>
    <property type="project" value="TreeGrafter"/>
</dbReference>
<dbReference type="InterPro" id="IPR040727">
    <property type="entry name" value="NAPRTase_N"/>
</dbReference>
<proteinExistence type="inferred from homology"/>
<dbReference type="Gene3D" id="3.20.140.10">
    <property type="entry name" value="nicotinate phosphoribosyltransferase"/>
    <property type="match status" value="1"/>
</dbReference>
<dbReference type="UniPathway" id="UPA00253">
    <property type="reaction ID" value="UER00457"/>
</dbReference>
<keyword evidence="11" id="KW-0808">Transferase</keyword>
<dbReference type="PANTHER" id="PTHR11098:SF1">
    <property type="entry name" value="NICOTINATE PHOSPHORIBOSYLTRANSFERASE"/>
    <property type="match status" value="1"/>
</dbReference>
<evidence type="ECO:0000256" key="7">
    <source>
        <dbReference type="HAMAP-Rule" id="MF_00570"/>
    </source>
</evidence>
<comment type="similarity">
    <text evidence="2 7 8">Belongs to the NAPRTase family.</text>
</comment>
<evidence type="ECO:0000256" key="5">
    <source>
        <dbReference type="ARBA" id="ARBA00022598"/>
    </source>
</evidence>
<dbReference type="PANTHER" id="PTHR11098">
    <property type="entry name" value="NICOTINATE PHOSPHORIBOSYLTRANSFERASE"/>
    <property type="match status" value="1"/>
</dbReference>
<keyword evidence="11" id="KW-0328">Glycosyltransferase</keyword>
<dbReference type="NCBIfam" id="TIGR01514">
    <property type="entry name" value="NAPRTase"/>
    <property type="match status" value="1"/>
</dbReference>
<organism evidence="11 12">
    <name type="scientific">Mesonia hippocampi</name>
    <dbReference type="NCBI Taxonomy" id="1628250"/>
    <lineage>
        <taxon>Bacteria</taxon>
        <taxon>Pseudomonadati</taxon>
        <taxon>Bacteroidota</taxon>
        <taxon>Flavobacteriia</taxon>
        <taxon>Flavobacteriales</taxon>
        <taxon>Flavobacteriaceae</taxon>
        <taxon>Mesonia</taxon>
    </lineage>
</organism>
<dbReference type="RefSeq" id="WP_183475588.1">
    <property type="nucleotide sequence ID" value="NZ_JACIFO010000001.1"/>
</dbReference>
<dbReference type="NCBIfam" id="NF003704">
    <property type="entry name" value="PRK05321.1"/>
    <property type="match status" value="1"/>
</dbReference>
<protein>
    <recommendedName>
        <fullName evidence="3 7">Nicotinate phosphoribosyltransferase</fullName>
        <shortName evidence="7">NAPRTase</shortName>
        <ecNumber evidence="3 7">6.3.4.21</ecNumber>
    </recommendedName>
</protein>
<comment type="pathway">
    <text evidence="1 7 8">Cofactor biosynthesis; NAD(+) biosynthesis; nicotinate D-ribonucleotide from nicotinate: step 1/1.</text>
</comment>
<evidence type="ECO:0000256" key="2">
    <source>
        <dbReference type="ARBA" id="ARBA00010897"/>
    </source>
</evidence>
<feature type="domain" description="Nicotinate phosphoribosyltransferase N-terminal" evidence="10">
    <location>
        <begin position="8"/>
        <end position="127"/>
    </location>
</feature>
<evidence type="ECO:0000313" key="12">
    <source>
        <dbReference type="Proteomes" id="UP000553034"/>
    </source>
</evidence>